<dbReference type="AlphaFoldDB" id="A0A0E9W3S4"/>
<accession>A0A0E9W3S4</accession>
<reference evidence="1" key="2">
    <citation type="journal article" date="2015" name="Fish Shellfish Immunol.">
        <title>Early steps in the European eel (Anguilla anguilla)-Vibrio vulnificus interaction in the gills: Role of the RtxA13 toxin.</title>
        <authorList>
            <person name="Callol A."/>
            <person name="Pajuelo D."/>
            <person name="Ebbesson L."/>
            <person name="Teles M."/>
            <person name="MacKenzie S."/>
            <person name="Amaro C."/>
        </authorList>
    </citation>
    <scope>NUCLEOTIDE SEQUENCE</scope>
</reference>
<name>A0A0E9W3S4_ANGAN</name>
<reference evidence="1" key="1">
    <citation type="submission" date="2014-11" db="EMBL/GenBank/DDBJ databases">
        <authorList>
            <person name="Amaro Gonzalez C."/>
        </authorList>
    </citation>
    <scope>NUCLEOTIDE SEQUENCE</scope>
</reference>
<proteinExistence type="predicted"/>
<organism evidence="1">
    <name type="scientific">Anguilla anguilla</name>
    <name type="common">European freshwater eel</name>
    <name type="synonym">Muraena anguilla</name>
    <dbReference type="NCBI Taxonomy" id="7936"/>
    <lineage>
        <taxon>Eukaryota</taxon>
        <taxon>Metazoa</taxon>
        <taxon>Chordata</taxon>
        <taxon>Craniata</taxon>
        <taxon>Vertebrata</taxon>
        <taxon>Euteleostomi</taxon>
        <taxon>Actinopterygii</taxon>
        <taxon>Neopterygii</taxon>
        <taxon>Teleostei</taxon>
        <taxon>Anguilliformes</taxon>
        <taxon>Anguillidae</taxon>
        <taxon>Anguilla</taxon>
    </lineage>
</organism>
<sequence>MMLPVVYYFADNFKIFLLEIAEKKGLQCRHFGCWGKSILSYIFIPP</sequence>
<dbReference type="EMBL" id="GBXM01023631">
    <property type="protein sequence ID" value="JAH84946.1"/>
    <property type="molecule type" value="Transcribed_RNA"/>
</dbReference>
<evidence type="ECO:0000313" key="1">
    <source>
        <dbReference type="EMBL" id="JAH84946.1"/>
    </source>
</evidence>
<protein>
    <submittedName>
        <fullName evidence="1">Uncharacterized protein</fullName>
    </submittedName>
</protein>